<accession>A0ABZ0TH26</accession>
<dbReference type="EMBL" id="CP139558">
    <property type="protein sequence ID" value="WPU91896.1"/>
    <property type="molecule type" value="Genomic_DNA"/>
</dbReference>
<sequence>MSLQEINDFLLKLLGPLKQHKQAEGMLEKLTDLLKTALTQDKLYTEWQFSLLPEPAAPGPEITKELNDLANDIFATIPQRPADEKSYWIRERDFPFSNGPEGNLGNALEPEYSIGPFIINDYTELYYDLFLITRQFVFYSPGRINPLMVISLHQDMALPNPVEPLLLESCSLWIDSQVLTDTTAPDKSYVCIHAKNCTITFPAGVGIAGPENISIPSILPLTFEFAPESPVTGDAAAGNDASDITCTLPDKVSITILNNNAIINHAGSSSMTVFGTTSAFDEAASVKAVYNKDLNQVRIPLQNAEESWTAGSSKSNIMKVAGTGPIQNSGWYNYPLRPVDTLGLSQLGKCNSSGQLGLEIGAGIKLEWEGLENGPLIAQSFFLRGGNGSLGIIYTFKESAVLEQHYRLWLNKTDSTYYSDIRCRPLTLLPGFFAADAVGYEYHRQFAEVKTKIDRPVTGNGKRFDFQFPGITELTKTDSGCWLTAIASNNTPVNQNEPLDDKLNKTSSIVLENALLTVQTPLILTIKAKGEQSDLMTHGIFMEYLPVFRIIHTLPDPYISNQKSKEDIFDEANQFNTFPPRSALLAVTIKWNSDDVKMDMQLAEEFRTVFKQKALPDDDLRNYFPNNFMNPCQTAYNDALTSPLQNHPVIRQFMNPENSDYDAGNLIGAFGFLQWMPGDICLVDVSGRASQMGVAFSSPWINNALGGGNFPLNTTGYGGRFTYQINNMELVSSGRLVRAFTLPHIQWEPVTNIENPNLTEAEVPFPLYFNSNGAPTRIASSNKENISLSPKKVLQFICESYNSQDKHAASAYFNLPFGMCAVAYFNPEKSAATALPVASLNFNQPDFNTKKLGQLNGAIQLNAAAYYKDRGDGNSKITPDAYFHGSTLQVAITDRENKEVKIDAGLFDIEYSFVQENSILGIPITRQFNAEFFGAYPNNETIIREYSVNAKVPLKRIDFSGYGASIFSNWLNDKANFGRVSQTQFTVMMGRTAHEVIQIKSFIIGFCIPVVRSIIMQRQNHGLVTRYDTGWQPTGPGIFNYILTPGEGPQENPYAFHPGTVRGIYNVRSIRDTTITLKQGSNEFAGVYFDGDILMENIEKGFIANKPNSNESFVPSKGQFGYVLLCDPSKVTDKNTLDQIFPDKDFQDFLNRPDVGSLGGPVDCMMNIAGSNQRMHVTRVDISATADMSPLYPVAAQGTLELPKEGSWSVVKCLSSKNVVQLGAGETVSLIRHGKLSFINNNSTLMPVVDYQNSRYIIGNPEEIGKYIVDEPANLNLQYGLLQTTPTQKILFNRPMFVPGNGPVVNGVAGGVNQLFTDVPRLGDVFKLLSTNSIFPELGNAFSLPSVVKSLDIGADLNGYNFPEAIAEQLTNFESPNFASLKVLKIINEEAFKIHIDYDNDPANPGKSPFSLDLSSGIPGRKSWEMINAKVSIVVEVGPLVPLLTVQGNFHAEYGKTPIIEDVKLLWGPDGALRSMVEILEVLAKLDNLGKEKPNAFEKGIELIPANSTDSWNYKCSIEKSIPVIQFPSTQDITLTGPPPVIIEAALDVGVFFNLSLSPDPKELAKSGAGVTFGFQGMIQIMLVTLEFATAYGVGTAKIRIYIDVQNPTPQFDYTCGFGASVAVQLPVVGVVSVTRSVSLTGNISEKKLLLMASTLLRGVLSLAGGLLSTSIQIEGGAGVIREGGDEIKARIELTFSLNVSLAFVISYDFTEKFMDEIPFNKII</sequence>
<proteinExistence type="predicted"/>
<name>A0ABZ0TH26_9SPHI</name>
<evidence type="ECO:0000313" key="2">
    <source>
        <dbReference type="Proteomes" id="UP001324380"/>
    </source>
</evidence>
<organism evidence="1 2">
    <name type="scientific">Mucilaginibacter sabulilitoris</name>
    <dbReference type="NCBI Taxonomy" id="1173583"/>
    <lineage>
        <taxon>Bacteria</taxon>
        <taxon>Pseudomonadati</taxon>
        <taxon>Bacteroidota</taxon>
        <taxon>Sphingobacteriia</taxon>
        <taxon>Sphingobacteriales</taxon>
        <taxon>Sphingobacteriaceae</taxon>
        <taxon>Mucilaginibacter</taxon>
    </lineage>
</organism>
<protein>
    <submittedName>
        <fullName evidence="1">Uncharacterized protein</fullName>
    </submittedName>
</protein>
<dbReference type="Proteomes" id="UP001324380">
    <property type="component" value="Chromosome"/>
</dbReference>
<keyword evidence="2" id="KW-1185">Reference proteome</keyword>
<gene>
    <name evidence="1" type="ORF">SNE25_21500</name>
</gene>
<dbReference type="RefSeq" id="WP_321561062.1">
    <property type="nucleotide sequence ID" value="NZ_CP139558.1"/>
</dbReference>
<reference evidence="1 2" key="1">
    <citation type="submission" date="2023-11" db="EMBL/GenBank/DDBJ databases">
        <title>Analysis of the Genomes of Mucilaginibacter gossypii cycad 4 and M. sabulilitoris SNA2: microbes with the potential for plant growth promotion.</title>
        <authorList>
            <person name="Hirsch A.M."/>
            <person name="Humm E."/>
            <person name="Rubbi M."/>
            <person name="Del Vecchio G."/>
            <person name="Ha S.M."/>
            <person name="Pellegrini M."/>
            <person name="Gunsalus R.P."/>
        </authorList>
    </citation>
    <scope>NUCLEOTIDE SEQUENCE [LARGE SCALE GENOMIC DNA]</scope>
    <source>
        <strain evidence="1 2">SNA2</strain>
    </source>
</reference>
<evidence type="ECO:0000313" key="1">
    <source>
        <dbReference type="EMBL" id="WPU91896.1"/>
    </source>
</evidence>